<feature type="chain" id="PRO_5015887143" evidence="2">
    <location>
        <begin position="18"/>
        <end position="858"/>
    </location>
</feature>
<evidence type="ECO:0000259" key="4">
    <source>
        <dbReference type="Pfam" id="PF23658"/>
    </source>
</evidence>
<reference evidence="5 6" key="1">
    <citation type="journal article" date="2018" name="Sci. Rep.">
        <title>Comparative genomics provides insights into the lifestyle and reveals functional heterogeneity of dark septate endophytic fungi.</title>
        <authorList>
            <person name="Knapp D.G."/>
            <person name="Nemeth J.B."/>
            <person name="Barry K."/>
            <person name="Hainaut M."/>
            <person name="Henrissat B."/>
            <person name="Johnson J."/>
            <person name="Kuo A."/>
            <person name="Lim J.H.P."/>
            <person name="Lipzen A."/>
            <person name="Nolan M."/>
            <person name="Ohm R.A."/>
            <person name="Tamas L."/>
            <person name="Grigoriev I.V."/>
            <person name="Spatafora J.W."/>
            <person name="Nagy L.G."/>
            <person name="Kovacs G.M."/>
        </authorList>
    </citation>
    <scope>NUCLEOTIDE SEQUENCE [LARGE SCALE GENOMIC DNA]</scope>
    <source>
        <strain evidence="5 6">DSE2036</strain>
    </source>
</reference>
<dbReference type="Pfam" id="PF23658">
    <property type="entry name" value="PDZ_CPAF_rel"/>
    <property type="match status" value="1"/>
</dbReference>
<dbReference type="Gene3D" id="3.90.226.10">
    <property type="entry name" value="2-enoyl-CoA Hydratase, Chain A, domain 1"/>
    <property type="match status" value="1"/>
</dbReference>
<dbReference type="OrthoDB" id="27214at2759"/>
<dbReference type="AlphaFoldDB" id="A0A2V1EG02"/>
<dbReference type="EMBL" id="KZ805301">
    <property type="protein sequence ID" value="PVI08225.1"/>
    <property type="molecule type" value="Genomic_DNA"/>
</dbReference>
<feature type="signal peptide" evidence="2">
    <location>
        <begin position="1"/>
        <end position="17"/>
    </location>
</feature>
<keyword evidence="6" id="KW-1185">Reference proteome</keyword>
<evidence type="ECO:0000256" key="1">
    <source>
        <dbReference type="SAM" id="MobiDB-lite"/>
    </source>
</evidence>
<feature type="region of interest" description="Disordered" evidence="1">
    <location>
        <begin position="698"/>
        <end position="726"/>
    </location>
</feature>
<dbReference type="InterPro" id="IPR056186">
    <property type="entry name" value="PDZ_CPAF-rel"/>
</dbReference>
<proteinExistence type="predicted"/>
<organism evidence="5 6">
    <name type="scientific">Periconia macrospinosa</name>
    <dbReference type="NCBI Taxonomy" id="97972"/>
    <lineage>
        <taxon>Eukaryota</taxon>
        <taxon>Fungi</taxon>
        <taxon>Dikarya</taxon>
        <taxon>Ascomycota</taxon>
        <taxon>Pezizomycotina</taxon>
        <taxon>Dothideomycetes</taxon>
        <taxon>Pleosporomycetidae</taxon>
        <taxon>Pleosporales</taxon>
        <taxon>Massarineae</taxon>
        <taxon>Periconiaceae</taxon>
        <taxon>Periconia</taxon>
    </lineage>
</organism>
<dbReference type="InterPro" id="IPR029045">
    <property type="entry name" value="ClpP/crotonase-like_dom_sf"/>
</dbReference>
<feature type="domain" description="CPAF-like PDZ" evidence="4">
    <location>
        <begin position="159"/>
        <end position="271"/>
    </location>
</feature>
<dbReference type="PANTHER" id="PTHR37049">
    <property type="entry name" value="PEPTIDASE S41 FAMILY PROTEIN"/>
    <property type="match status" value="1"/>
</dbReference>
<keyword evidence="2" id="KW-0732">Signal</keyword>
<protein>
    <submittedName>
        <fullName evidence="5">Uncharacterized protein</fullName>
    </submittedName>
</protein>
<evidence type="ECO:0000313" key="6">
    <source>
        <dbReference type="Proteomes" id="UP000244855"/>
    </source>
</evidence>
<dbReference type="InterPro" id="IPR005151">
    <property type="entry name" value="Tail-specific_protease"/>
</dbReference>
<sequence length="858" mass="94153">MFISKVTLFACIAAANARSLPNKVRARNAATAGTPAVQSTICGDIVADVDKGFTHFLAEDAYQCLTSVPFNPSVATRFLKYWNETVQFQSTLAYLKNPPAGYQQPPVDVVKEVAKIQERIDSGYYTNQYKFESEFQLLTYALHDGHVRMVAGALSAFMFAAPFEIASVSIDGKSPPKIYMTEDILEVRTQDWKPSAIKTINGEDVVEFLTKFAALNSWGYVEPHAEWNALMSSPVQDILGGGTVWAGGATFYPGSNLTVHFENYTASDNSTFYDTTWLATYTERANYTGPLTTGGDFYNYFVLGNLPASFNDSAIVVPNDEDPELAAGNWSRASFLAFPENPAIAQYDLDLFHSGFVSGYFYKDISTGVLSLPTFDVLSQTLGNYTDTVGDFIIKASEEGLEKIVIDVQRNTGGAVLLAYTIFKYFFPDLSPFAGSRRRSFPSANELGSIVSGVWELLEEDDEEQGAYKQLYAANEWVITNRINSATGRNFTDWEEYANGVSDNGDKFSLVQQYDMANEAFDRAAFNEWYPTMYMSNKTEWPIKERPFNPEQIVILTDGICSSACSLLIEMMTRVGVKTVVAGGRPQPGPMQAASGNRGAAVYAATALDNDIAEALEIYNFIDNTTATTLPSVRETGMDIRYASINLRDQIRKDEKVPLQFKYEAADCRIYFTFANLYNTTQLWRDVAATMTDKSRCVEGSTGFSTTNNTNPSPAPKRSTKSPTLDEDINAVTPLKFDETPEDGLQAGTGTASSSPFACPPDVEVGQKCSQKAVCRLVPLTCAEGKRDLKVCLPDCTCQGNSCNCEGTCVLTKGVEHKVRGGDPSINIKTPGSQGQCWPNVGTKKLGCKASPPQKPRI</sequence>
<dbReference type="PANTHER" id="PTHR37049:SF5">
    <property type="entry name" value="TAIL SPECIFIC PROTEASE DOMAIN-CONTAINING PROTEIN"/>
    <property type="match status" value="1"/>
</dbReference>
<dbReference type="Pfam" id="PF03572">
    <property type="entry name" value="Peptidase_S41"/>
    <property type="match status" value="1"/>
</dbReference>
<accession>A0A2V1EG02</accession>
<dbReference type="GO" id="GO:0008236">
    <property type="term" value="F:serine-type peptidase activity"/>
    <property type="evidence" value="ECO:0007669"/>
    <property type="project" value="InterPro"/>
</dbReference>
<feature type="domain" description="Tail specific protease" evidence="3">
    <location>
        <begin position="367"/>
        <end position="581"/>
    </location>
</feature>
<dbReference type="STRING" id="97972.A0A2V1EG02"/>
<evidence type="ECO:0000313" key="5">
    <source>
        <dbReference type="EMBL" id="PVI08225.1"/>
    </source>
</evidence>
<name>A0A2V1EG02_9PLEO</name>
<dbReference type="InterPro" id="IPR052766">
    <property type="entry name" value="S41A_metabolite_peptidase"/>
</dbReference>
<evidence type="ECO:0000256" key="2">
    <source>
        <dbReference type="SAM" id="SignalP"/>
    </source>
</evidence>
<gene>
    <name evidence="5" type="ORF">DM02DRAFT_156160</name>
</gene>
<dbReference type="Proteomes" id="UP000244855">
    <property type="component" value="Unassembled WGS sequence"/>
</dbReference>
<evidence type="ECO:0000259" key="3">
    <source>
        <dbReference type="Pfam" id="PF03572"/>
    </source>
</evidence>
<dbReference type="GO" id="GO:0006508">
    <property type="term" value="P:proteolysis"/>
    <property type="evidence" value="ECO:0007669"/>
    <property type="project" value="InterPro"/>
</dbReference>
<dbReference type="SUPFAM" id="SSF52096">
    <property type="entry name" value="ClpP/crotonase"/>
    <property type="match status" value="1"/>
</dbReference>